<reference evidence="5" key="1">
    <citation type="journal article" date="2020" name="Stud. Mycol.">
        <title>101 Dothideomycetes genomes: a test case for predicting lifestyles and emergence of pathogens.</title>
        <authorList>
            <person name="Haridas S."/>
            <person name="Albert R."/>
            <person name="Binder M."/>
            <person name="Bloem J."/>
            <person name="Labutti K."/>
            <person name="Salamov A."/>
            <person name="Andreopoulos B."/>
            <person name="Baker S."/>
            <person name="Barry K."/>
            <person name="Bills G."/>
            <person name="Bluhm B."/>
            <person name="Cannon C."/>
            <person name="Castanera R."/>
            <person name="Culley D."/>
            <person name="Daum C."/>
            <person name="Ezra D."/>
            <person name="Gonzalez J."/>
            <person name="Henrissat B."/>
            <person name="Kuo A."/>
            <person name="Liang C."/>
            <person name="Lipzen A."/>
            <person name="Lutzoni F."/>
            <person name="Magnuson J."/>
            <person name="Mondo S."/>
            <person name="Nolan M."/>
            <person name="Ohm R."/>
            <person name="Pangilinan J."/>
            <person name="Park H.-J."/>
            <person name="Ramirez L."/>
            <person name="Alfaro M."/>
            <person name="Sun H."/>
            <person name="Tritt A."/>
            <person name="Yoshinaga Y."/>
            <person name="Zwiers L.-H."/>
            <person name="Turgeon B."/>
            <person name="Goodwin S."/>
            <person name="Spatafora J."/>
            <person name="Crous P."/>
            <person name="Grigoriev I."/>
        </authorList>
    </citation>
    <scope>NUCLEOTIDE SEQUENCE</scope>
    <source>
        <strain evidence="5">Tuck. ex Michener</strain>
    </source>
</reference>
<sequence>MTSWMEEYLLALEERDTREKAQISYINAYTKLADRTAALEAKSTTTPTVSSPSPTPSVQAGAKQVTARRGKSVSNKEEDASTGDTLGRLRIDLATTQKSRADLQARLKPLTEELEKAKLKSEKDLKRIEDLSRERITLERKLRDRDEELKGKARLVEDVQDEMVSLNLQLNMAEQRSEKLEKENKELVDRWMVRMGKEADEMNDASRWT</sequence>
<dbReference type="InterPro" id="IPR013923">
    <property type="entry name" value="Autophagy-rel_prot_16_dom"/>
</dbReference>
<protein>
    <submittedName>
        <fullName evidence="5">Putative autophagy protein Apg16</fullName>
    </submittedName>
</protein>
<evidence type="ECO:0000256" key="1">
    <source>
        <dbReference type="ARBA" id="ARBA00005331"/>
    </source>
</evidence>
<keyword evidence="2" id="KW-0175">Coiled coil</keyword>
<gene>
    <name evidence="5" type="ORF">EV356DRAFT_531180</name>
</gene>
<evidence type="ECO:0000256" key="2">
    <source>
        <dbReference type="SAM" id="Coils"/>
    </source>
</evidence>
<comment type="similarity">
    <text evidence="1">Belongs to the ATG16 family.</text>
</comment>
<name>A0A6A6HDT6_VIRVR</name>
<dbReference type="Pfam" id="PF08614">
    <property type="entry name" value="ATG16"/>
    <property type="match status" value="1"/>
</dbReference>
<evidence type="ECO:0000313" key="5">
    <source>
        <dbReference type="EMBL" id="KAF2236245.1"/>
    </source>
</evidence>
<dbReference type="Proteomes" id="UP000800092">
    <property type="component" value="Unassembled WGS sequence"/>
</dbReference>
<dbReference type="EMBL" id="ML991786">
    <property type="protein sequence ID" value="KAF2236245.1"/>
    <property type="molecule type" value="Genomic_DNA"/>
</dbReference>
<keyword evidence="6" id="KW-1185">Reference proteome</keyword>
<dbReference type="OrthoDB" id="8949486at2759"/>
<organism evidence="5 6">
    <name type="scientific">Viridothelium virens</name>
    <name type="common">Speckled blister lichen</name>
    <name type="synonym">Trypethelium virens</name>
    <dbReference type="NCBI Taxonomy" id="1048519"/>
    <lineage>
        <taxon>Eukaryota</taxon>
        <taxon>Fungi</taxon>
        <taxon>Dikarya</taxon>
        <taxon>Ascomycota</taxon>
        <taxon>Pezizomycotina</taxon>
        <taxon>Dothideomycetes</taxon>
        <taxon>Dothideomycetes incertae sedis</taxon>
        <taxon>Trypetheliales</taxon>
        <taxon>Trypetheliaceae</taxon>
        <taxon>Viridothelium</taxon>
    </lineage>
</organism>
<accession>A0A6A6HDT6</accession>
<evidence type="ECO:0000256" key="3">
    <source>
        <dbReference type="SAM" id="MobiDB-lite"/>
    </source>
</evidence>
<feature type="domain" description="Autophagy-related protein 16" evidence="4">
    <location>
        <begin position="7"/>
        <end position="203"/>
    </location>
</feature>
<dbReference type="CDD" id="cd22887">
    <property type="entry name" value="Atg16_CCD"/>
    <property type="match status" value="1"/>
</dbReference>
<proteinExistence type="inferred from homology"/>
<feature type="region of interest" description="Disordered" evidence="3">
    <location>
        <begin position="43"/>
        <end position="82"/>
    </location>
</feature>
<dbReference type="AlphaFoldDB" id="A0A6A6HDT6"/>
<feature type="coiled-coil region" evidence="2">
    <location>
        <begin position="100"/>
        <end position="190"/>
    </location>
</feature>
<dbReference type="Gene3D" id="1.20.5.170">
    <property type="match status" value="1"/>
</dbReference>
<evidence type="ECO:0000259" key="4">
    <source>
        <dbReference type="Pfam" id="PF08614"/>
    </source>
</evidence>
<feature type="compositionally biased region" description="Low complexity" evidence="3">
    <location>
        <begin position="43"/>
        <end position="58"/>
    </location>
</feature>
<evidence type="ECO:0000313" key="6">
    <source>
        <dbReference type="Proteomes" id="UP000800092"/>
    </source>
</evidence>